<evidence type="ECO:0008006" key="4">
    <source>
        <dbReference type="Google" id="ProtNLM"/>
    </source>
</evidence>
<comment type="caution">
    <text evidence="2">The sequence shown here is derived from an EMBL/GenBank/DDBJ whole genome shotgun (WGS) entry which is preliminary data.</text>
</comment>
<accession>A0A853CXH9</accession>
<reference evidence="2 3" key="1">
    <citation type="submission" date="2020-07" db="EMBL/GenBank/DDBJ databases">
        <title>Sequencing the genomes of 1000 actinobacteria strains.</title>
        <authorList>
            <person name="Klenk H.-P."/>
        </authorList>
    </citation>
    <scope>NUCLEOTIDE SEQUENCE [LARGE SCALE GENOMIC DNA]</scope>
    <source>
        <strain evidence="2 3">DSM 15165</strain>
    </source>
</reference>
<evidence type="ECO:0000256" key="1">
    <source>
        <dbReference type="SAM" id="MobiDB-lite"/>
    </source>
</evidence>
<dbReference type="AlphaFoldDB" id="A0A853CXH9"/>
<sequence>MVHRHARAVVSVETAAGRWAVADVTDFRQFVLTGTSGALWRSFDGHAPDGELVDRLLAAYPGHPASARAECRALIDELVTLRLLEPTHRPEQEQADDAGNGAAR</sequence>
<organism evidence="2 3">
    <name type="scientific">Leifsonia shinshuensis</name>
    <dbReference type="NCBI Taxonomy" id="150026"/>
    <lineage>
        <taxon>Bacteria</taxon>
        <taxon>Bacillati</taxon>
        <taxon>Actinomycetota</taxon>
        <taxon>Actinomycetes</taxon>
        <taxon>Micrococcales</taxon>
        <taxon>Microbacteriaceae</taxon>
        <taxon>Leifsonia</taxon>
    </lineage>
</organism>
<dbReference type="Pfam" id="PF05402">
    <property type="entry name" value="PqqD"/>
    <property type="match status" value="1"/>
</dbReference>
<evidence type="ECO:0000313" key="2">
    <source>
        <dbReference type="EMBL" id="NYJ25327.1"/>
    </source>
</evidence>
<evidence type="ECO:0000313" key="3">
    <source>
        <dbReference type="Proteomes" id="UP000578352"/>
    </source>
</evidence>
<protein>
    <recommendedName>
        <fullName evidence="4">PqqD family protein</fullName>
    </recommendedName>
</protein>
<name>A0A853CXH9_9MICO</name>
<dbReference type="Proteomes" id="UP000578352">
    <property type="component" value="Unassembled WGS sequence"/>
</dbReference>
<dbReference type="InterPro" id="IPR008792">
    <property type="entry name" value="PQQD"/>
</dbReference>
<dbReference type="Gene3D" id="1.10.10.1150">
    <property type="entry name" value="Coenzyme PQQ synthesis protein D (PqqD)"/>
    <property type="match status" value="1"/>
</dbReference>
<feature type="region of interest" description="Disordered" evidence="1">
    <location>
        <begin position="85"/>
        <end position="104"/>
    </location>
</feature>
<dbReference type="InterPro" id="IPR041881">
    <property type="entry name" value="PqqD_sf"/>
</dbReference>
<dbReference type="RefSeq" id="WP_179607998.1">
    <property type="nucleotide sequence ID" value="NZ_BAABEH010000001.1"/>
</dbReference>
<proteinExistence type="predicted"/>
<gene>
    <name evidence="2" type="ORF">HNR13_003614</name>
</gene>
<dbReference type="EMBL" id="JACCFL010000001">
    <property type="protein sequence ID" value="NYJ25327.1"/>
    <property type="molecule type" value="Genomic_DNA"/>
</dbReference>